<dbReference type="AlphaFoldDB" id="A0A1R4GM16"/>
<evidence type="ECO:0000313" key="2">
    <source>
        <dbReference type="Proteomes" id="UP000195913"/>
    </source>
</evidence>
<dbReference type="SUPFAM" id="SSF56112">
    <property type="entry name" value="Protein kinase-like (PK-like)"/>
    <property type="match status" value="1"/>
</dbReference>
<dbReference type="EMBL" id="FUHW01000038">
    <property type="protein sequence ID" value="SJM69248.1"/>
    <property type="molecule type" value="Genomic_DNA"/>
</dbReference>
<proteinExistence type="predicted"/>
<dbReference type="Proteomes" id="UP000195913">
    <property type="component" value="Unassembled WGS sequence"/>
</dbReference>
<gene>
    <name evidence="1" type="ORF">FM101_11650</name>
</gene>
<evidence type="ECO:0008006" key="3">
    <source>
        <dbReference type="Google" id="ProtNLM"/>
    </source>
</evidence>
<dbReference type="InterPro" id="IPR011009">
    <property type="entry name" value="Kinase-like_dom_sf"/>
</dbReference>
<reference evidence="1 2" key="1">
    <citation type="submission" date="2017-02" db="EMBL/GenBank/DDBJ databases">
        <authorList>
            <person name="Peterson S.W."/>
        </authorList>
    </citation>
    <scope>NUCLEOTIDE SEQUENCE [LARGE SCALE GENOMIC DNA]</scope>
    <source>
        <strain evidence="1 2">B Ar 00.02</strain>
    </source>
</reference>
<keyword evidence="2" id="KW-1185">Reference proteome</keyword>
<organism evidence="1 2">
    <name type="scientific">Arthrobacter rhombi</name>
    <dbReference type="NCBI Taxonomy" id="71253"/>
    <lineage>
        <taxon>Bacteria</taxon>
        <taxon>Bacillati</taxon>
        <taxon>Actinomycetota</taxon>
        <taxon>Actinomycetes</taxon>
        <taxon>Micrococcales</taxon>
        <taxon>Micrococcaceae</taxon>
        <taxon>Arthrobacter</taxon>
    </lineage>
</organism>
<accession>A0A1R4GM16</accession>
<evidence type="ECO:0000313" key="1">
    <source>
        <dbReference type="EMBL" id="SJM69248.1"/>
    </source>
</evidence>
<protein>
    <recommendedName>
        <fullName evidence="3">Aminoglycoside phosphotransferase domain-containing protein</fullName>
    </recommendedName>
</protein>
<name>A0A1R4GM16_9MICC</name>
<sequence length="343" mass="36827">MRNDKVSAPAAGLDYTSTARRPGWLDLPAPVRDLLSDWVGGRIDAVEIAGGGFTHGFAAVLRGPRPLFAKAIPVDDPHIAPAYAREVEVLAALPPGAPIPQLVEDDVLAGWRVFATTALDGWMPGAPWTLSDARAIHDSCLLTNRLLENAAGALPALELLEEQWAAGISELDGGHLVLDIGRRPDYLPSWFTGPSGDELARSILQAASRIETALHGPVPLNNDLRADNVLISSAPSCGFPAGTAWICDWNFLASGPGWADWVVLWPQMHDGGMDLQEIASWELTSTADAADLDTWLSALFIYYAATGTREPLPTSPNLRSHQQLCALQTLELLALRFGSHDQA</sequence>
<dbReference type="RefSeq" id="WP_143269279.1">
    <property type="nucleotide sequence ID" value="NZ_FUHW01000038.1"/>
</dbReference>